<dbReference type="InterPro" id="IPR010344">
    <property type="entry name" value="YbjH"/>
</dbReference>
<proteinExistence type="predicted"/>
<evidence type="ECO:0008006" key="4">
    <source>
        <dbReference type="Google" id="ProtNLM"/>
    </source>
</evidence>
<protein>
    <recommendedName>
        <fullName evidence="4">YjbH domain-containing protein</fullName>
    </recommendedName>
</protein>
<organism evidence="2 3">
    <name type="scientific">Aerophobetes bacterium</name>
    <dbReference type="NCBI Taxonomy" id="2030807"/>
    <lineage>
        <taxon>Bacteria</taxon>
        <taxon>Candidatus Aerophobota</taxon>
    </lineage>
</organism>
<feature type="chain" id="PRO_5012427068" description="YjbH domain-containing protein" evidence="1">
    <location>
        <begin position="23"/>
        <end position="723"/>
    </location>
</feature>
<name>A0A2A4YIQ0_UNCAE</name>
<evidence type="ECO:0000313" key="3">
    <source>
        <dbReference type="Proteomes" id="UP000217838"/>
    </source>
</evidence>
<feature type="signal peptide" evidence="1">
    <location>
        <begin position="1"/>
        <end position="22"/>
    </location>
</feature>
<accession>A0A2A4YIQ0</accession>
<sequence>MIKKTFALIGILLSSLSFSAQSDLYQTNSEVAELFRNLSIVKKVNHDIKKHLPLIYSYPLIVGYFNMPSARMGKAGMTVLGFSYLPPYNIYGLNFQMFDNIEFVGNYRVFKGVTETGFGHLGYGDDTDRCASVKFALYQQHKGLKYIPSIALGFDDFYGSRRFNSFYVCATEELINLGLELTFGWSKGRSKGFYGGVAWSPFFESQLKGLRQFSLIAEYDAIDYKHNKHEHPKGRDVRFPVNVGFSWNLLDFLQIKASTIRGKKIAASAVLYYNLGTTKGFFPKVDNPSFYTSPVNEQPIGHLRTEKELAQELAYAFCEQGLNLYAAYLNTANGRNTLWLKVINTRYREELQVRDRIQHLLATLIPENVVSTTVVIEADGIPTQAYFFRTPDLEKFREGKIGDFELQALSPLIEATAQPVNAELLYRRKKDIWTFTFRPRLITFFGSTTGKIKYTLGFVGGPEGYLFDNIYYKLQMSFNMKTSLTDVGDRDVYNTSRLINVRSDSVRYFRSARLTVEQAYMQKGYNVGRGWFTRAAVGYFEPAYMGLALEALYYPVGSNWAFGIEGAGVLKRNYQGLGVTTKIRKFDSKDVPEYVHYIGYQYFFDVYYEYRPWNLDFKISMGQFLARDKGARFEVGRYFPSGMRFSIWYTITDGGDRVNYKRYYDKGIAFNIPLDFFLRKSSRSMLGYAVSAWLRDVGAKAATGNMLYPTIQVERQNFGYKLE</sequence>
<dbReference type="Proteomes" id="UP000217838">
    <property type="component" value="Unassembled WGS sequence"/>
</dbReference>
<keyword evidence="1" id="KW-0732">Signal</keyword>
<reference evidence="3" key="1">
    <citation type="submission" date="2017-08" db="EMBL/GenBank/DDBJ databases">
        <title>A dynamic microbial community with high functional redundancy inhabits the cold, oxic subseafloor aquifer.</title>
        <authorList>
            <person name="Tully B.J."/>
            <person name="Wheat C.G."/>
            <person name="Glazer B.T."/>
            <person name="Huber J.A."/>
        </authorList>
    </citation>
    <scope>NUCLEOTIDE SEQUENCE [LARGE SCALE GENOMIC DNA]</scope>
</reference>
<dbReference type="Pfam" id="PF06082">
    <property type="entry name" value="YjbH"/>
    <property type="match status" value="2"/>
</dbReference>
<evidence type="ECO:0000313" key="2">
    <source>
        <dbReference type="EMBL" id="PCI94359.1"/>
    </source>
</evidence>
<gene>
    <name evidence="2" type="ORF">COB11_03955</name>
</gene>
<dbReference type="EMBL" id="NVUU01000040">
    <property type="protein sequence ID" value="PCI94359.1"/>
    <property type="molecule type" value="Genomic_DNA"/>
</dbReference>
<dbReference type="AlphaFoldDB" id="A0A2A4YIQ0"/>
<evidence type="ECO:0000256" key="1">
    <source>
        <dbReference type="SAM" id="SignalP"/>
    </source>
</evidence>
<comment type="caution">
    <text evidence="2">The sequence shown here is derived from an EMBL/GenBank/DDBJ whole genome shotgun (WGS) entry which is preliminary data.</text>
</comment>